<sequence>MHDSKLTQSAIDMLEKRSQRRVGLEIPIKVCRPGSNTAITAHYQDLSWAGASFITNDISIQPGDRLILYFPWTNRQSFTIEADVMRCETLEAERHRVAVRFTTVGHQDNQRLTKLIELLSSGQPEVSQGTPPFVPTLELVFDDQEEMRQKLSEIALGGVSITAFGAYQIGQSLLLSVGYPDDFQTLRLRARVKSQSIEDPGDSLRPCLVTLELAFEHPLDELQRLTQRHMRLERK</sequence>
<dbReference type="GO" id="GO:0035438">
    <property type="term" value="F:cyclic-di-GMP binding"/>
    <property type="evidence" value="ECO:0007669"/>
    <property type="project" value="InterPro"/>
</dbReference>
<dbReference type="InterPro" id="IPR009875">
    <property type="entry name" value="PilZ_domain"/>
</dbReference>
<dbReference type="EMBL" id="CP039268">
    <property type="protein sequence ID" value="QGU32833.1"/>
    <property type="molecule type" value="Genomic_DNA"/>
</dbReference>
<organism evidence="2 3">
    <name type="scientific">Thermochromatium tepidum ATCC 43061</name>
    <dbReference type="NCBI Taxonomy" id="316276"/>
    <lineage>
        <taxon>Bacteria</taxon>
        <taxon>Pseudomonadati</taxon>
        <taxon>Pseudomonadota</taxon>
        <taxon>Gammaproteobacteria</taxon>
        <taxon>Chromatiales</taxon>
        <taxon>Chromatiaceae</taxon>
        <taxon>Thermochromatium</taxon>
    </lineage>
</organism>
<keyword evidence="3" id="KW-1185">Reference proteome</keyword>
<dbReference type="Pfam" id="PF07238">
    <property type="entry name" value="PilZ"/>
    <property type="match status" value="1"/>
</dbReference>
<dbReference type="AlphaFoldDB" id="A0A6I6E851"/>
<feature type="domain" description="PilZ" evidence="1">
    <location>
        <begin position="15"/>
        <end position="117"/>
    </location>
</feature>
<gene>
    <name evidence="2" type="ORF">E6P07_07465</name>
</gene>
<reference evidence="2 3" key="1">
    <citation type="submission" date="2019-12" db="EMBL/GenBank/DDBJ databases">
        <title>The complete genome of the thermophilic, anoxygenic phototrophic gammaproteobacterium Thermochromatium tepidum.</title>
        <authorList>
            <person name="Sattley W.M."/>
            <person name="Swingley W.D."/>
            <person name="Burchell B.M."/>
            <person name="Gurbani S.A."/>
            <person name="Kujawa C.M."/>
            <person name="Nuccio D.A."/>
            <person name="Schladweiler J."/>
            <person name="Shaffer K.N."/>
            <person name="Stokes L.M."/>
            <person name="Touchman J.W."/>
            <person name="Blankenship R.E."/>
            <person name="Madigan M.T."/>
        </authorList>
    </citation>
    <scope>NUCLEOTIDE SEQUENCE [LARGE SCALE GENOMIC DNA]</scope>
    <source>
        <strain evidence="2 3">ATCC 43061</strain>
    </source>
</reference>
<accession>A0A6I6E851</accession>
<evidence type="ECO:0000259" key="1">
    <source>
        <dbReference type="Pfam" id="PF07238"/>
    </source>
</evidence>
<dbReference type="OrthoDB" id="5765355at2"/>
<evidence type="ECO:0000313" key="2">
    <source>
        <dbReference type="EMBL" id="QGU32833.1"/>
    </source>
</evidence>
<protein>
    <recommendedName>
        <fullName evidence="1">PilZ domain-containing protein</fullName>
    </recommendedName>
</protein>
<name>A0A6I6E851_THETI</name>
<proteinExistence type="predicted"/>
<dbReference type="KEGG" id="ttp:E6P07_07465"/>
<dbReference type="Proteomes" id="UP000426424">
    <property type="component" value="Chromosome"/>
</dbReference>
<evidence type="ECO:0000313" key="3">
    <source>
        <dbReference type="Proteomes" id="UP000426424"/>
    </source>
</evidence>
<dbReference type="Gene3D" id="2.40.10.220">
    <property type="entry name" value="predicted glycosyltransferase like domains"/>
    <property type="match status" value="1"/>
</dbReference>
<dbReference type="SUPFAM" id="SSF141371">
    <property type="entry name" value="PilZ domain-like"/>
    <property type="match status" value="1"/>
</dbReference>